<evidence type="ECO:0000313" key="3">
    <source>
        <dbReference type="Proteomes" id="UP001156690"/>
    </source>
</evidence>
<proteinExistence type="predicted"/>
<comment type="caution">
    <text evidence="2">The sequence shown here is derived from an EMBL/GenBank/DDBJ whole genome shotgun (WGS) entry which is preliminary data.</text>
</comment>
<feature type="signal peptide" evidence="1">
    <location>
        <begin position="1"/>
        <end position="19"/>
    </location>
</feature>
<evidence type="ECO:0000313" key="2">
    <source>
        <dbReference type="EMBL" id="GLQ75497.1"/>
    </source>
</evidence>
<dbReference type="EMBL" id="BSNX01000073">
    <property type="protein sequence ID" value="GLQ75497.1"/>
    <property type="molecule type" value="Genomic_DNA"/>
</dbReference>
<keyword evidence="3" id="KW-1185">Reference proteome</keyword>
<feature type="chain" id="PRO_5043708531" evidence="1">
    <location>
        <begin position="20"/>
        <end position="170"/>
    </location>
</feature>
<reference evidence="3" key="1">
    <citation type="journal article" date="2019" name="Int. J. Syst. Evol. Microbiol.">
        <title>The Global Catalogue of Microorganisms (GCM) 10K type strain sequencing project: providing services to taxonomists for standard genome sequencing and annotation.</title>
        <authorList>
            <consortium name="The Broad Institute Genomics Platform"/>
            <consortium name="The Broad Institute Genome Sequencing Center for Infectious Disease"/>
            <person name="Wu L."/>
            <person name="Ma J."/>
        </authorList>
    </citation>
    <scope>NUCLEOTIDE SEQUENCE [LARGE SCALE GENOMIC DNA]</scope>
    <source>
        <strain evidence="3">NBRC 15640</strain>
    </source>
</reference>
<name>A0AAV5NZN5_9VIBR</name>
<dbReference type="RefSeq" id="WP_126610271.1">
    <property type="nucleotide sequence ID" value="NZ_AP025144.1"/>
</dbReference>
<dbReference type="AlphaFoldDB" id="A0AAV5NZN5"/>
<keyword evidence="1" id="KW-0732">Signal</keyword>
<organism evidence="2 3">
    <name type="scientific">Vibrio penaeicida</name>
    <dbReference type="NCBI Taxonomy" id="104609"/>
    <lineage>
        <taxon>Bacteria</taxon>
        <taxon>Pseudomonadati</taxon>
        <taxon>Pseudomonadota</taxon>
        <taxon>Gammaproteobacteria</taxon>
        <taxon>Vibrionales</taxon>
        <taxon>Vibrionaceae</taxon>
        <taxon>Vibrio</taxon>
    </lineage>
</organism>
<sequence length="170" mass="19702">MKRFAFALLLASSSTFVYADQALCLEKKYDNYVDASLTWYEDLVSFTIQDNPALTDVGQWFLNGRKNHFELNREAVHYYLSNDPSKVATERSVEAWLKLEQKEIKVLASRSDKLGQLAKVTFNDRQSQPHTQNYELRTAFAELLSHPKKIDSALNKYNQSISKLEQERCQ</sequence>
<dbReference type="Proteomes" id="UP001156690">
    <property type="component" value="Unassembled WGS sequence"/>
</dbReference>
<gene>
    <name evidence="2" type="ORF">GCM10007932_48590</name>
</gene>
<accession>A0AAV5NZN5</accession>
<evidence type="ECO:0000256" key="1">
    <source>
        <dbReference type="SAM" id="SignalP"/>
    </source>
</evidence>
<protein>
    <submittedName>
        <fullName evidence="2">Uncharacterized protein</fullName>
    </submittedName>
</protein>